<keyword evidence="4" id="KW-1185">Reference proteome</keyword>
<dbReference type="Proteomes" id="UP000651728">
    <property type="component" value="Unassembled WGS sequence"/>
</dbReference>
<feature type="domain" description="VWFA" evidence="2">
    <location>
        <begin position="41"/>
        <end position="219"/>
    </location>
</feature>
<protein>
    <recommendedName>
        <fullName evidence="2">VWFA domain-containing protein</fullName>
    </recommendedName>
</protein>
<dbReference type="InterPro" id="IPR002035">
    <property type="entry name" value="VWF_A"/>
</dbReference>
<dbReference type="RefSeq" id="WP_204283183.1">
    <property type="nucleotide sequence ID" value="NZ_BAABEJ010000001.1"/>
</dbReference>
<evidence type="ECO:0000313" key="4">
    <source>
        <dbReference type="Proteomes" id="UP000651728"/>
    </source>
</evidence>
<dbReference type="Gene3D" id="3.40.50.410">
    <property type="entry name" value="von Willebrand factor, type A domain"/>
    <property type="match status" value="1"/>
</dbReference>
<dbReference type="PANTHER" id="PTHR10579">
    <property type="entry name" value="CALCIUM-ACTIVATED CHLORIDE CHANNEL REGULATOR"/>
    <property type="match status" value="1"/>
</dbReference>
<dbReference type="PROSITE" id="PS50234">
    <property type="entry name" value="VWFA"/>
    <property type="match status" value="1"/>
</dbReference>
<evidence type="ECO:0000256" key="1">
    <source>
        <dbReference type="SAM" id="MobiDB-lite"/>
    </source>
</evidence>
<name>A0ABQ4F4Y0_9ACTN</name>
<dbReference type="EMBL" id="BOOB01000001">
    <property type="protein sequence ID" value="GIH29872.1"/>
    <property type="molecule type" value="Genomic_DNA"/>
</dbReference>
<comment type="caution">
    <text evidence="3">The sequence shown here is derived from an EMBL/GenBank/DDBJ whole genome shotgun (WGS) entry which is preliminary data.</text>
</comment>
<proteinExistence type="predicted"/>
<dbReference type="SUPFAM" id="SSF53300">
    <property type="entry name" value="vWA-like"/>
    <property type="match status" value="1"/>
</dbReference>
<evidence type="ECO:0000259" key="2">
    <source>
        <dbReference type="PROSITE" id="PS50234"/>
    </source>
</evidence>
<accession>A0ABQ4F4Y0</accession>
<evidence type="ECO:0000313" key="3">
    <source>
        <dbReference type="EMBL" id="GIH29872.1"/>
    </source>
</evidence>
<sequence length="418" mass="43851">MHIDAHLGFSVVPLETEDEIDVLVELTAPPPDDRGDRPPATLEVVLDRSGSMSGPPLAGAQRALLGLVDRLDPADNFGLVSFDDTARVEIPAGPLADKAAARRAIAALNPGGSTDLSSGLLRGVQEARRVVGESGATLLLISDGHANLGIVDDTALAGIASDALRHRVSTTALGYGLGYDERLMAAVADGGAGSALHAEDPDTAGRLIATEVEHLLAKVVQAASLTIVPRPPVTSVSLYGGLPASALPDGSVLVELGDFYGGECRKLLLSLAVPGIATLGLATIADIRLTCFATQTLTTYTADVPVTVNVVPGDEAAGRVPDPVVRAERLFQDVQDAKRRASDALIEGDVERAIELLDSTASTVKDALSWVPDPDELAQEAQELDIYKSRVRRDANRTSKTMRSSSHLRNRKRGRPGE</sequence>
<feature type="region of interest" description="Disordered" evidence="1">
    <location>
        <begin position="389"/>
        <end position="418"/>
    </location>
</feature>
<reference evidence="3 4" key="1">
    <citation type="submission" date="2021-01" db="EMBL/GenBank/DDBJ databases">
        <title>Whole genome shotgun sequence of Microbispora amethystogenes NBRC 101907.</title>
        <authorList>
            <person name="Komaki H."/>
            <person name="Tamura T."/>
        </authorList>
    </citation>
    <scope>NUCLEOTIDE SEQUENCE [LARGE SCALE GENOMIC DNA]</scope>
    <source>
        <strain evidence="3 4">NBRC 101907</strain>
    </source>
</reference>
<dbReference type="InterPro" id="IPR036465">
    <property type="entry name" value="vWFA_dom_sf"/>
</dbReference>
<dbReference type="Pfam" id="PF00092">
    <property type="entry name" value="VWA"/>
    <property type="match status" value="1"/>
</dbReference>
<gene>
    <name evidence="3" type="ORF">Mam01_00360</name>
</gene>
<dbReference type="SMART" id="SM00327">
    <property type="entry name" value="VWA"/>
    <property type="match status" value="1"/>
</dbReference>
<dbReference type="InterPro" id="IPR051266">
    <property type="entry name" value="CLCR"/>
</dbReference>
<dbReference type="PANTHER" id="PTHR10579:SF43">
    <property type="entry name" value="ZINC FINGER (C3HC4-TYPE RING FINGER) FAMILY PROTEIN"/>
    <property type="match status" value="1"/>
</dbReference>
<feature type="compositionally biased region" description="Basic residues" evidence="1">
    <location>
        <begin position="406"/>
        <end position="418"/>
    </location>
</feature>
<organism evidence="3 4">
    <name type="scientific">Microbispora amethystogenes</name>
    <dbReference type="NCBI Taxonomy" id="1427754"/>
    <lineage>
        <taxon>Bacteria</taxon>
        <taxon>Bacillati</taxon>
        <taxon>Actinomycetota</taxon>
        <taxon>Actinomycetes</taxon>
        <taxon>Streptosporangiales</taxon>
        <taxon>Streptosporangiaceae</taxon>
        <taxon>Microbispora</taxon>
    </lineage>
</organism>